<evidence type="ECO:0000313" key="3">
    <source>
        <dbReference type="Proteomes" id="UP000190285"/>
    </source>
</evidence>
<dbReference type="OrthoDB" id="5242612at2"/>
<dbReference type="InterPro" id="IPR009045">
    <property type="entry name" value="Zn_M74/Hedgehog-like"/>
</dbReference>
<gene>
    <name evidence="2" type="ORF">SAMN02194393_02576</name>
</gene>
<dbReference type="Gene3D" id="3.30.1380.10">
    <property type="match status" value="1"/>
</dbReference>
<organism evidence="2 3">
    <name type="scientific">Maledivibacter halophilus</name>
    <dbReference type="NCBI Taxonomy" id="36842"/>
    <lineage>
        <taxon>Bacteria</taxon>
        <taxon>Bacillati</taxon>
        <taxon>Bacillota</taxon>
        <taxon>Clostridia</taxon>
        <taxon>Peptostreptococcales</taxon>
        <taxon>Caminicellaceae</taxon>
        <taxon>Maledivibacter</taxon>
    </lineage>
</organism>
<dbReference type="RefSeq" id="WP_079492091.1">
    <property type="nucleotide sequence ID" value="NZ_FUZT01000006.1"/>
</dbReference>
<dbReference type="Pfam" id="PF08291">
    <property type="entry name" value="Peptidase_M15_3"/>
    <property type="match status" value="1"/>
</dbReference>
<dbReference type="InterPro" id="IPR013230">
    <property type="entry name" value="Peptidase_M15A_C"/>
</dbReference>
<evidence type="ECO:0000313" key="2">
    <source>
        <dbReference type="EMBL" id="SKC72171.1"/>
    </source>
</evidence>
<proteinExistence type="predicted"/>
<reference evidence="2 3" key="1">
    <citation type="submission" date="2017-02" db="EMBL/GenBank/DDBJ databases">
        <authorList>
            <person name="Peterson S.W."/>
        </authorList>
    </citation>
    <scope>NUCLEOTIDE SEQUENCE [LARGE SCALE GENOMIC DNA]</scope>
    <source>
        <strain evidence="2 3">M1</strain>
    </source>
</reference>
<protein>
    <submittedName>
        <fullName evidence="2">Uncharacterized protein conserved in bacteria</fullName>
    </submittedName>
</protein>
<name>A0A1T5L864_9FIRM</name>
<dbReference type="AlphaFoldDB" id="A0A1T5L864"/>
<keyword evidence="3" id="KW-1185">Reference proteome</keyword>
<accession>A0A1T5L864</accession>
<sequence>MLNIQVFDGQIVKNFNISEFKCKDNGEVLLNSSVIDHIQRLQRFREWYNRPMVVTSGYRTEEYNKRIGGSPNSMHKLGIASDIILPDEFYKFSIQRQEGFLNNVKNKWIRLCEEDGLGGGIGFYDTFFHLDSRQKGNYQNGSYAFWDNRTKK</sequence>
<dbReference type="STRING" id="36842.SAMN02194393_02576"/>
<dbReference type="SUPFAM" id="SSF55166">
    <property type="entry name" value="Hedgehog/DD-peptidase"/>
    <property type="match status" value="1"/>
</dbReference>
<dbReference type="EMBL" id="FUZT01000006">
    <property type="protein sequence ID" value="SKC72171.1"/>
    <property type="molecule type" value="Genomic_DNA"/>
</dbReference>
<dbReference type="Proteomes" id="UP000190285">
    <property type="component" value="Unassembled WGS sequence"/>
</dbReference>
<evidence type="ECO:0000259" key="1">
    <source>
        <dbReference type="Pfam" id="PF08291"/>
    </source>
</evidence>
<feature type="domain" description="Peptidase M15A C-terminal" evidence="1">
    <location>
        <begin position="15"/>
        <end position="89"/>
    </location>
</feature>